<dbReference type="AlphaFoldDB" id="A0A5A7V5U7"/>
<evidence type="ECO:0000313" key="2">
    <source>
        <dbReference type="EMBL" id="KAA0062988.1"/>
    </source>
</evidence>
<dbReference type="Proteomes" id="UP000321393">
    <property type="component" value="Unassembled WGS sequence"/>
</dbReference>
<dbReference type="OrthoDB" id="6781330at2759"/>
<reference evidence="2 3" key="1">
    <citation type="submission" date="2019-08" db="EMBL/GenBank/DDBJ databases">
        <title>Draft genome sequences of two oriental melons (Cucumis melo L. var makuwa).</title>
        <authorList>
            <person name="Kwon S.-Y."/>
        </authorList>
    </citation>
    <scope>NUCLEOTIDE SEQUENCE [LARGE SCALE GENOMIC DNA]</scope>
    <source>
        <strain evidence="3">cv. SW 3</strain>
        <tissue evidence="2">Leaf</tissue>
    </source>
</reference>
<dbReference type="Pfam" id="PF22936">
    <property type="entry name" value="Pol_BBD"/>
    <property type="match status" value="1"/>
</dbReference>
<name>A0A5A7V5U7_CUCMM</name>
<sequence>MAAFFISLDMRWRAIIVEWEHPIETNETGKVTETSKLKWSRKEDGAIVGNSREQMFKEKLVRKVLRSFPSRFNMKITAIEDANDVSKMKLDELFGSLRTFELHLRECDNKRKTGIALTASVKEEVMVEPKVSTNEESWHMMGNALFFSELKECSTRLVMFGNGGKGRINGKGTIDQLGLSYLLHVCLVNGLLANLISTNQLCDQGYFVSFSEDKCNVMDSQNKTEKANMWHKRLGHISGATISKNINVGAILGQPTLTFDA</sequence>
<gene>
    <name evidence="2" type="ORF">E6C27_scaffold468G00880</name>
</gene>
<comment type="caution">
    <text evidence="2">The sequence shown here is derived from an EMBL/GenBank/DDBJ whole genome shotgun (WGS) entry which is preliminary data.</text>
</comment>
<proteinExistence type="predicted"/>
<feature type="domain" description="Retrovirus-related Pol polyprotein from transposon TNT 1-94-like beta-barrel" evidence="1">
    <location>
        <begin position="137"/>
        <end position="206"/>
    </location>
</feature>
<dbReference type="EMBL" id="SSTE01003650">
    <property type="protein sequence ID" value="KAA0062988.1"/>
    <property type="molecule type" value="Genomic_DNA"/>
</dbReference>
<evidence type="ECO:0000313" key="3">
    <source>
        <dbReference type="Proteomes" id="UP000321393"/>
    </source>
</evidence>
<accession>A0A5A7V5U7</accession>
<protein>
    <submittedName>
        <fullName evidence="2">Gag-pol polyprotein</fullName>
    </submittedName>
</protein>
<dbReference type="InterPro" id="IPR054722">
    <property type="entry name" value="PolX-like_BBD"/>
</dbReference>
<evidence type="ECO:0000259" key="1">
    <source>
        <dbReference type="Pfam" id="PF22936"/>
    </source>
</evidence>
<organism evidence="2 3">
    <name type="scientific">Cucumis melo var. makuwa</name>
    <name type="common">Oriental melon</name>
    <dbReference type="NCBI Taxonomy" id="1194695"/>
    <lineage>
        <taxon>Eukaryota</taxon>
        <taxon>Viridiplantae</taxon>
        <taxon>Streptophyta</taxon>
        <taxon>Embryophyta</taxon>
        <taxon>Tracheophyta</taxon>
        <taxon>Spermatophyta</taxon>
        <taxon>Magnoliopsida</taxon>
        <taxon>eudicotyledons</taxon>
        <taxon>Gunneridae</taxon>
        <taxon>Pentapetalae</taxon>
        <taxon>rosids</taxon>
        <taxon>fabids</taxon>
        <taxon>Cucurbitales</taxon>
        <taxon>Cucurbitaceae</taxon>
        <taxon>Benincaseae</taxon>
        <taxon>Cucumis</taxon>
    </lineage>
</organism>